<evidence type="ECO:0000256" key="3">
    <source>
        <dbReference type="ARBA" id="ARBA00022475"/>
    </source>
</evidence>
<feature type="transmembrane region" description="Helical" evidence="7">
    <location>
        <begin position="278"/>
        <end position="299"/>
    </location>
</feature>
<evidence type="ECO:0000256" key="4">
    <source>
        <dbReference type="ARBA" id="ARBA00022692"/>
    </source>
</evidence>
<feature type="signal peptide" evidence="8">
    <location>
        <begin position="1"/>
        <end position="20"/>
    </location>
</feature>
<feature type="domain" description="EamA" evidence="9">
    <location>
        <begin position="153"/>
        <end position="293"/>
    </location>
</feature>
<proteinExistence type="inferred from homology"/>
<evidence type="ECO:0000256" key="2">
    <source>
        <dbReference type="ARBA" id="ARBA00007362"/>
    </source>
</evidence>
<evidence type="ECO:0000313" key="10">
    <source>
        <dbReference type="EMBL" id="GAA1532372.1"/>
    </source>
</evidence>
<feature type="transmembrane region" description="Helical" evidence="7">
    <location>
        <begin position="98"/>
        <end position="118"/>
    </location>
</feature>
<accession>A0ABP4LVD3</accession>
<feature type="transmembrane region" description="Helical" evidence="7">
    <location>
        <begin position="221"/>
        <end position="240"/>
    </location>
</feature>
<dbReference type="InterPro" id="IPR050638">
    <property type="entry name" value="AA-Vitamin_Transporters"/>
</dbReference>
<feature type="transmembrane region" description="Helical" evidence="7">
    <location>
        <begin position="73"/>
        <end position="92"/>
    </location>
</feature>
<dbReference type="InterPro" id="IPR000620">
    <property type="entry name" value="EamA_dom"/>
</dbReference>
<name>A0ABP4LVD3_9MICO</name>
<dbReference type="EMBL" id="BAAALY010000002">
    <property type="protein sequence ID" value="GAA1532372.1"/>
    <property type="molecule type" value="Genomic_DNA"/>
</dbReference>
<evidence type="ECO:0000256" key="1">
    <source>
        <dbReference type="ARBA" id="ARBA00004651"/>
    </source>
</evidence>
<dbReference type="InterPro" id="IPR037185">
    <property type="entry name" value="EmrE-like"/>
</dbReference>
<dbReference type="RefSeq" id="WP_346035196.1">
    <property type="nucleotide sequence ID" value="NZ_BAAALY010000002.1"/>
</dbReference>
<reference evidence="11" key="1">
    <citation type="journal article" date="2019" name="Int. J. Syst. Evol. Microbiol.">
        <title>The Global Catalogue of Microorganisms (GCM) 10K type strain sequencing project: providing services to taxonomists for standard genome sequencing and annotation.</title>
        <authorList>
            <consortium name="The Broad Institute Genomics Platform"/>
            <consortium name="The Broad Institute Genome Sequencing Center for Infectious Disease"/>
            <person name="Wu L."/>
            <person name="Ma J."/>
        </authorList>
    </citation>
    <scope>NUCLEOTIDE SEQUENCE [LARGE SCALE GENOMIC DNA]</scope>
    <source>
        <strain evidence="11">JCM 13319</strain>
    </source>
</reference>
<keyword evidence="8" id="KW-0732">Signal</keyword>
<dbReference type="PANTHER" id="PTHR32322">
    <property type="entry name" value="INNER MEMBRANE TRANSPORTER"/>
    <property type="match status" value="1"/>
</dbReference>
<dbReference type="SUPFAM" id="SSF103481">
    <property type="entry name" value="Multidrug resistance efflux transporter EmrE"/>
    <property type="match status" value="2"/>
</dbReference>
<gene>
    <name evidence="10" type="ORF">GCM10009691_05160</name>
</gene>
<evidence type="ECO:0000256" key="8">
    <source>
        <dbReference type="SAM" id="SignalP"/>
    </source>
</evidence>
<sequence length="309" mass="32902">MKQRMLAGFAFMLSSTFLFAVAGPVAKALYSIGWSPGAVVGVRLVGASLLLLIPMLLALRTHWGEVARNWKTIVVYGIISMAGVQAFFFLALEHLSVAVAILLEMMGAPVIIVFWLWARTRQRPSAITGIGVLVSLVGVLFVLDFRNASLSWVGVIFALAAAGCFASFFLVSSNQSIKLPSIAFTGLGMIIGAIAAVVVNLTRIMPADFKFVPLDFAGMHVSWAVPAGLLILFTVGAYAFGIMGLRYLGATVGSFVNLTEVPFSAIAAWFLLGELLTPLQLMGGVVILIGIAAVKLGDVKPQPTLRSRK</sequence>
<evidence type="ECO:0000259" key="9">
    <source>
        <dbReference type="Pfam" id="PF00892"/>
    </source>
</evidence>
<protein>
    <submittedName>
        <fullName evidence="10">EamA family transporter</fullName>
    </submittedName>
</protein>
<comment type="subcellular location">
    <subcellularLocation>
        <location evidence="1">Cell membrane</location>
        <topology evidence="1">Multi-pass membrane protein</topology>
    </subcellularLocation>
</comment>
<keyword evidence="5 7" id="KW-1133">Transmembrane helix</keyword>
<evidence type="ECO:0000313" key="11">
    <source>
        <dbReference type="Proteomes" id="UP001501791"/>
    </source>
</evidence>
<feature type="transmembrane region" description="Helical" evidence="7">
    <location>
        <begin position="38"/>
        <end position="61"/>
    </location>
</feature>
<dbReference type="PANTHER" id="PTHR32322:SF18">
    <property type="entry name" value="S-ADENOSYLMETHIONINE_S-ADENOSYLHOMOCYSTEINE TRANSPORTER"/>
    <property type="match status" value="1"/>
</dbReference>
<organism evidence="10 11">
    <name type="scientific">Brevibacterium picturae</name>
    <dbReference type="NCBI Taxonomy" id="260553"/>
    <lineage>
        <taxon>Bacteria</taxon>
        <taxon>Bacillati</taxon>
        <taxon>Actinomycetota</taxon>
        <taxon>Actinomycetes</taxon>
        <taxon>Micrococcales</taxon>
        <taxon>Brevibacteriaceae</taxon>
        <taxon>Brevibacterium</taxon>
    </lineage>
</organism>
<feature type="transmembrane region" description="Helical" evidence="7">
    <location>
        <begin position="247"/>
        <end position="272"/>
    </location>
</feature>
<keyword evidence="6 7" id="KW-0472">Membrane</keyword>
<dbReference type="Pfam" id="PF00892">
    <property type="entry name" value="EamA"/>
    <property type="match status" value="2"/>
</dbReference>
<keyword evidence="3" id="KW-1003">Cell membrane</keyword>
<feature type="transmembrane region" description="Helical" evidence="7">
    <location>
        <begin position="125"/>
        <end position="143"/>
    </location>
</feature>
<feature type="domain" description="EamA" evidence="9">
    <location>
        <begin position="8"/>
        <end position="143"/>
    </location>
</feature>
<evidence type="ECO:0000256" key="5">
    <source>
        <dbReference type="ARBA" id="ARBA00022989"/>
    </source>
</evidence>
<evidence type="ECO:0000256" key="6">
    <source>
        <dbReference type="ARBA" id="ARBA00023136"/>
    </source>
</evidence>
<comment type="similarity">
    <text evidence="2">Belongs to the EamA transporter family.</text>
</comment>
<evidence type="ECO:0000256" key="7">
    <source>
        <dbReference type="SAM" id="Phobius"/>
    </source>
</evidence>
<comment type="caution">
    <text evidence="10">The sequence shown here is derived from an EMBL/GenBank/DDBJ whole genome shotgun (WGS) entry which is preliminary data.</text>
</comment>
<feature type="transmembrane region" description="Helical" evidence="7">
    <location>
        <begin position="149"/>
        <end position="170"/>
    </location>
</feature>
<feature type="transmembrane region" description="Helical" evidence="7">
    <location>
        <begin position="182"/>
        <end position="201"/>
    </location>
</feature>
<keyword evidence="4 7" id="KW-0812">Transmembrane</keyword>
<feature type="chain" id="PRO_5046179951" evidence="8">
    <location>
        <begin position="21"/>
        <end position="309"/>
    </location>
</feature>
<keyword evidence="11" id="KW-1185">Reference proteome</keyword>
<dbReference type="Proteomes" id="UP001501791">
    <property type="component" value="Unassembled WGS sequence"/>
</dbReference>